<sequence length="406" mass="46676">MRFLTTVFFVFFFGNIFGQITISGKVVSEKEEPLESASVYFNNTSVGVVTNEKGEFSITQPEGAQQLIVSYIGYETIAYSLNESDRKKLLIFKLFPQSNMLDEVVIKKQHYDEDWYYNLNRFKYAFIGQSELSQDCEILNPKDILFSFDFENNILTADTRKPLKIENKALGYLITYDLIAFSLSTEKVFFKGYTKFEELKKGKSKTKKWNKARQKAYNGSMIHFFKALQDQTLQEEGFIVNQFRRVLNPARPSEAEIKQARAYIKEHSDLIDFTKDVSYPITKADSAVLVTRKIRLPKFLDMMYATNVSYDTILTTINGMAVLTFEDYLSIVYLNEKEEARYLNSGYNKELRTAGPQTSSITLLNDKAILDSSGALLDPLSVFCEGYWAFEKLAETLPLNYSLPTE</sequence>
<dbReference type="SUPFAM" id="SSF49464">
    <property type="entry name" value="Carboxypeptidase regulatory domain-like"/>
    <property type="match status" value="1"/>
</dbReference>
<evidence type="ECO:0000313" key="2">
    <source>
        <dbReference type="Proteomes" id="UP001596415"/>
    </source>
</evidence>
<dbReference type="Gene3D" id="2.60.40.1120">
    <property type="entry name" value="Carboxypeptidase-like, regulatory domain"/>
    <property type="match status" value="1"/>
</dbReference>
<protein>
    <submittedName>
        <fullName evidence="1">Carboxypeptidase-like regulatory domain-containing protein</fullName>
    </submittedName>
</protein>
<name>A0ABW2MR87_9FLAO</name>
<dbReference type="EMBL" id="JBHTBN010000001">
    <property type="protein sequence ID" value="MFC7356408.1"/>
    <property type="molecule type" value="Genomic_DNA"/>
</dbReference>
<accession>A0ABW2MR87</accession>
<comment type="caution">
    <text evidence="1">The sequence shown here is derived from an EMBL/GenBank/DDBJ whole genome shotgun (WGS) entry which is preliminary data.</text>
</comment>
<dbReference type="InterPro" id="IPR008969">
    <property type="entry name" value="CarboxyPept-like_regulatory"/>
</dbReference>
<proteinExistence type="predicted"/>
<keyword evidence="2" id="KW-1185">Reference proteome</keyword>
<organism evidence="1 2">
    <name type="scientific">Jejudonia soesokkakensis</name>
    <dbReference type="NCBI Taxonomy" id="1323432"/>
    <lineage>
        <taxon>Bacteria</taxon>
        <taxon>Pseudomonadati</taxon>
        <taxon>Bacteroidota</taxon>
        <taxon>Flavobacteriia</taxon>
        <taxon>Flavobacteriales</taxon>
        <taxon>Flavobacteriaceae</taxon>
        <taxon>Jejudonia</taxon>
    </lineage>
</organism>
<dbReference type="Pfam" id="PF13715">
    <property type="entry name" value="CarbopepD_reg_2"/>
    <property type="match status" value="1"/>
</dbReference>
<dbReference type="Proteomes" id="UP001596415">
    <property type="component" value="Unassembled WGS sequence"/>
</dbReference>
<evidence type="ECO:0000313" key="1">
    <source>
        <dbReference type="EMBL" id="MFC7356408.1"/>
    </source>
</evidence>
<gene>
    <name evidence="1" type="ORF">ACFQO1_01805</name>
</gene>
<dbReference type="RefSeq" id="WP_380216117.1">
    <property type="nucleotide sequence ID" value="NZ_JBHTBN010000001.1"/>
</dbReference>
<reference evidence="2" key="1">
    <citation type="journal article" date="2019" name="Int. J. Syst. Evol. Microbiol.">
        <title>The Global Catalogue of Microorganisms (GCM) 10K type strain sequencing project: providing services to taxonomists for standard genome sequencing and annotation.</title>
        <authorList>
            <consortium name="The Broad Institute Genomics Platform"/>
            <consortium name="The Broad Institute Genome Sequencing Center for Infectious Disease"/>
            <person name="Wu L."/>
            <person name="Ma J."/>
        </authorList>
    </citation>
    <scope>NUCLEOTIDE SEQUENCE [LARGE SCALE GENOMIC DNA]</scope>
    <source>
        <strain evidence="2">CGMCC 1.16306</strain>
    </source>
</reference>